<evidence type="ECO:0000313" key="2">
    <source>
        <dbReference type="Proteomes" id="UP000253606"/>
    </source>
</evidence>
<dbReference type="KEGG" id="abas:ACPOL_6376"/>
<organism evidence="1 2">
    <name type="scientific">Acidisarcina polymorpha</name>
    <dbReference type="NCBI Taxonomy" id="2211140"/>
    <lineage>
        <taxon>Bacteria</taxon>
        <taxon>Pseudomonadati</taxon>
        <taxon>Acidobacteriota</taxon>
        <taxon>Terriglobia</taxon>
        <taxon>Terriglobales</taxon>
        <taxon>Acidobacteriaceae</taxon>
        <taxon>Acidisarcina</taxon>
    </lineage>
</organism>
<dbReference type="RefSeq" id="WP_114210256.1">
    <property type="nucleotide sequence ID" value="NZ_CP030840.1"/>
</dbReference>
<dbReference type="Proteomes" id="UP000253606">
    <property type="component" value="Chromosome"/>
</dbReference>
<gene>
    <name evidence="1" type="ORF">ACPOL_6376</name>
</gene>
<dbReference type="OrthoDB" id="6691177at2"/>
<keyword evidence="2" id="KW-1185">Reference proteome</keyword>
<name>A0A2Z5G9E4_9BACT</name>
<proteinExistence type="predicted"/>
<reference evidence="1 2" key="1">
    <citation type="journal article" date="2018" name="Front. Microbiol.">
        <title>Hydrolytic Capabilities as a Key to Environmental Success: Chitinolytic and Cellulolytic Acidobacteria From Acidic Sub-arctic Soils and Boreal Peatlands.</title>
        <authorList>
            <person name="Belova S.E."/>
            <person name="Ravin N.V."/>
            <person name="Pankratov T.A."/>
            <person name="Rakitin A.L."/>
            <person name="Ivanova A.A."/>
            <person name="Beletsky A.V."/>
            <person name="Mardanov A.V."/>
            <person name="Sinninghe Damste J.S."/>
            <person name="Dedysh S.N."/>
        </authorList>
    </citation>
    <scope>NUCLEOTIDE SEQUENCE [LARGE SCALE GENOMIC DNA]</scope>
    <source>
        <strain evidence="1 2">SBC82</strain>
    </source>
</reference>
<sequence length="458" mass="51809">MTKDSSVFPQLRQLEVDFVIPHLVGDLPLCIDPFLLFKSRDPELRLLHASIVEHFADGVSAIAKDDELDAKYILDFPEVAEIGFGYGASNKRGSGLGKTLTNLLIGSLKLSPAIMERGIRHVEEMQLISPGIGPDRVGDIASNILKEYLIQYTQRQCEVHNLPIRSLVPVNHVYDPKERCWRDGYYDLPVNSEDGRAILFVPRRIVRQLPWINYDNFVKTEFRAYLEARKRVGRVTGRAPSKAEVTSTSRVETSIIDAYVKQREQQAAAAQPILPPLTDSSADTGESLLTRLATIPPGQSDATAYQELVLDILTFVFCPDLIDGRLEERTIDGTERRDIIVTNDSDATFLDYVRTSHDSLFVMFEVKNTDELTMAALNQAATYLGDRIGRLGYIVTRKPPGDNLLRKQISIFNDSNPRKVLLILSDRDLEELIKLRMQDVSPILWLQKHYRRFRTAAQ</sequence>
<accession>A0A2Z5G9E4</accession>
<protein>
    <submittedName>
        <fullName evidence="1">Uncharacterized protein</fullName>
    </submittedName>
</protein>
<evidence type="ECO:0000313" key="1">
    <source>
        <dbReference type="EMBL" id="AXC15608.1"/>
    </source>
</evidence>
<dbReference type="AlphaFoldDB" id="A0A2Z5G9E4"/>
<dbReference type="EMBL" id="CP030840">
    <property type="protein sequence ID" value="AXC15608.1"/>
    <property type="molecule type" value="Genomic_DNA"/>
</dbReference>